<keyword evidence="2" id="KW-1185">Reference proteome</keyword>
<proteinExistence type="predicted"/>
<dbReference type="EMBL" id="PGFS01000001">
    <property type="protein sequence ID" value="MDH4573351.1"/>
    <property type="molecule type" value="Genomic_DNA"/>
</dbReference>
<organism evidence="1 2">
    <name type="scientific">Salinicola acroporae</name>
    <dbReference type="NCBI Taxonomy" id="1541440"/>
    <lineage>
        <taxon>Bacteria</taxon>
        <taxon>Pseudomonadati</taxon>
        <taxon>Pseudomonadota</taxon>
        <taxon>Gammaproteobacteria</taxon>
        <taxon>Oceanospirillales</taxon>
        <taxon>Halomonadaceae</taxon>
        <taxon>Salinicola</taxon>
    </lineage>
</organism>
<protein>
    <submittedName>
        <fullName evidence="1">Uncharacterized protein</fullName>
    </submittedName>
</protein>
<gene>
    <name evidence="1" type="ORF">CUR86_13500</name>
</gene>
<comment type="caution">
    <text evidence="1">The sequence shown here is derived from an EMBL/GenBank/DDBJ whole genome shotgun (WGS) entry which is preliminary data.</text>
</comment>
<reference evidence="1" key="1">
    <citation type="journal article" date="2015" name="Antonie Van Leeuwenhoek">
        <title>Comparative 16S rRNA signatures and multilocus sequence analysis for the genus Salinicola and description of Salinicola acroporae sp. nov., isolated from coral Acropora digitifera.</title>
        <authorList>
            <person name="Lepcha R.T."/>
            <person name="Poddar A."/>
            <person name="Schumann P."/>
            <person name="Das S.K."/>
        </authorList>
    </citation>
    <scope>NUCLEOTIDE SEQUENCE</scope>
    <source>
        <strain evidence="1">S4-41</strain>
    </source>
</reference>
<sequence>MAYFPTIVHQSFEISVASTVRRTSHGPRPLDTLNQSGFESNRLMVAPARRDFDSHFHDHGDIDGSPEEAEARRRRGLLNIVDSFT</sequence>
<dbReference type="Proteomes" id="UP001162135">
    <property type="component" value="Unassembled WGS sequence"/>
</dbReference>
<evidence type="ECO:0000313" key="2">
    <source>
        <dbReference type="Proteomes" id="UP001162135"/>
    </source>
</evidence>
<name>A0ABT6I701_9GAMM</name>
<evidence type="ECO:0000313" key="1">
    <source>
        <dbReference type="EMBL" id="MDH4573351.1"/>
    </source>
</evidence>
<accession>A0ABT6I701</accession>
<reference evidence="1" key="2">
    <citation type="submission" date="2017-11" db="EMBL/GenBank/DDBJ databases">
        <authorList>
            <person name="Das S.K."/>
        </authorList>
    </citation>
    <scope>NUCLEOTIDE SEQUENCE</scope>
    <source>
        <strain evidence="1">S4-41</strain>
    </source>
</reference>